<proteinExistence type="predicted"/>
<dbReference type="InterPro" id="IPR004358">
    <property type="entry name" value="Sig_transdc_His_kin-like_C"/>
</dbReference>
<dbReference type="SUPFAM" id="SSF47384">
    <property type="entry name" value="Homodimeric domain of signal transducing histidine kinase"/>
    <property type="match status" value="1"/>
</dbReference>
<dbReference type="Gene3D" id="3.30.565.10">
    <property type="entry name" value="Histidine kinase-like ATPase, C-terminal domain"/>
    <property type="match status" value="1"/>
</dbReference>
<dbReference type="RefSeq" id="WP_422862391.1">
    <property type="nucleotide sequence ID" value="NZ_JAMSKV010000001.1"/>
</dbReference>
<evidence type="ECO:0000256" key="11">
    <source>
        <dbReference type="SAM" id="Phobius"/>
    </source>
</evidence>
<dbReference type="Pfam" id="PF00672">
    <property type="entry name" value="HAMP"/>
    <property type="match status" value="1"/>
</dbReference>
<dbReference type="Proteomes" id="UP001524587">
    <property type="component" value="Unassembled WGS sequence"/>
</dbReference>
<feature type="domain" description="HAMP" evidence="13">
    <location>
        <begin position="196"/>
        <end position="249"/>
    </location>
</feature>
<dbReference type="InterPro" id="IPR036097">
    <property type="entry name" value="HisK_dim/P_sf"/>
</dbReference>
<dbReference type="InterPro" id="IPR050428">
    <property type="entry name" value="TCS_sensor_his_kinase"/>
</dbReference>
<dbReference type="SMART" id="SM00388">
    <property type="entry name" value="HisKA"/>
    <property type="match status" value="1"/>
</dbReference>
<keyword evidence="5" id="KW-0808">Transferase</keyword>
<dbReference type="SUPFAM" id="SSF55874">
    <property type="entry name" value="ATPase domain of HSP90 chaperone/DNA topoisomerase II/histidine kinase"/>
    <property type="match status" value="1"/>
</dbReference>
<keyword evidence="6 11" id="KW-0812">Transmembrane</keyword>
<feature type="transmembrane region" description="Helical" evidence="11">
    <location>
        <begin position="20"/>
        <end position="46"/>
    </location>
</feature>
<name>A0ABT1W462_9PROT</name>
<dbReference type="Gene3D" id="1.10.287.130">
    <property type="match status" value="1"/>
</dbReference>
<dbReference type="GO" id="GO:0016301">
    <property type="term" value="F:kinase activity"/>
    <property type="evidence" value="ECO:0007669"/>
    <property type="project" value="UniProtKB-KW"/>
</dbReference>
<evidence type="ECO:0000259" key="13">
    <source>
        <dbReference type="PROSITE" id="PS50885"/>
    </source>
</evidence>
<evidence type="ECO:0000256" key="5">
    <source>
        <dbReference type="ARBA" id="ARBA00022679"/>
    </source>
</evidence>
<keyword evidence="8 11" id="KW-1133">Transmembrane helix</keyword>
<dbReference type="EC" id="2.7.13.3" evidence="3"/>
<evidence type="ECO:0000256" key="9">
    <source>
        <dbReference type="ARBA" id="ARBA00023012"/>
    </source>
</evidence>
<dbReference type="SUPFAM" id="SSF158472">
    <property type="entry name" value="HAMP domain-like"/>
    <property type="match status" value="1"/>
</dbReference>
<feature type="domain" description="Histidine kinase" evidence="12">
    <location>
        <begin position="257"/>
        <end position="473"/>
    </location>
</feature>
<keyword evidence="4" id="KW-0597">Phosphoprotein</keyword>
<dbReference type="Pfam" id="PF02518">
    <property type="entry name" value="HATPase_c"/>
    <property type="match status" value="1"/>
</dbReference>
<feature type="transmembrane region" description="Helical" evidence="11">
    <location>
        <begin position="171"/>
        <end position="194"/>
    </location>
</feature>
<evidence type="ECO:0000256" key="7">
    <source>
        <dbReference type="ARBA" id="ARBA00022777"/>
    </source>
</evidence>
<evidence type="ECO:0000256" key="4">
    <source>
        <dbReference type="ARBA" id="ARBA00022553"/>
    </source>
</evidence>
<evidence type="ECO:0000256" key="10">
    <source>
        <dbReference type="ARBA" id="ARBA00023136"/>
    </source>
</evidence>
<evidence type="ECO:0000256" key="1">
    <source>
        <dbReference type="ARBA" id="ARBA00000085"/>
    </source>
</evidence>
<dbReference type="SMART" id="SM00387">
    <property type="entry name" value="HATPase_c"/>
    <property type="match status" value="1"/>
</dbReference>
<sequence length="475" mass="51475">MIPVRGPGGGGRPNGTVTGALAALFGTATFRLTIGSTAILLAVTLLQFSLIYWRITAYEVERADRLLDREAALMAAQSPADLLEQLRLWQTNDLRLLITAAGLFDADRRPLGGNLVEWPENLPVDGAIREITVHPLDQGVRTIRAEALPVHGGRFLVIGRGLRDLQQLREITLAAIETALIPAMLVSLGAGAWLGRRNLARVGRMQRAVDAIMEGGLHERLPVGRSGDEMARLATSVNRMLERLEHLLDEIRGVGDDIAHDLRTPLARVRAGLDRARLRSRDPDVLLGAVDRAIADLDQCFGIITALLRIGELENDRRRGHFGAVPLRELVSEIIEFYEPLAEKAGQTLTLDRTADLAVSGDRELLFELVANLVDNAIKFTPHGGHVAIAVLQRPNRQAVLRVSDTGIGIPVAERGMVMQRFFRSDKSRHIGGSGLGLSLVAAIARLHDATVQIGSGPDGTGTVFEIAFPAPAET</sequence>
<dbReference type="InterPro" id="IPR003660">
    <property type="entry name" value="HAMP_dom"/>
</dbReference>
<protein>
    <recommendedName>
        <fullName evidence="3">histidine kinase</fullName>
        <ecNumber evidence="3">2.7.13.3</ecNumber>
    </recommendedName>
</protein>
<evidence type="ECO:0000259" key="12">
    <source>
        <dbReference type="PROSITE" id="PS50109"/>
    </source>
</evidence>
<accession>A0ABT1W462</accession>
<evidence type="ECO:0000256" key="6">
    <source>
        <dbReference type="ARBA" id="ARBA00022692"/>
    </source>
</evidence>
<evidence type="ECO:0000313" key="15">
    <source>
        <dbReference type="Proteomes" id="UP001524587"/>
    </source>
</evidence>
<evidence type="ECO:0000256" key="8">
    <source>
        <dbReference type="ARBA" id="ARBA00022989"/>
    </source>
</evidence>
<dbReference type="InterPro" id="IPR036890">
    <property type="entry name" value="HATPase_C_sf"/>
</dbReference>
<evidence type="ECO:0000313" key="14">
    <source>
        <dbReference type="EMBL" id="MCQ8276946.1"/>
    </source>
</evidence>
<keyword evidence="7 14" id="KW-0418">Kinase</keyword>
<dbReference type="CDD" id="cd00082">
    <property type="entry name" value="HisKA"/>
    <property type="match status" value="1"/>
</dbReference>
<comment type="subcellular location">
    <subcellularLocation>
        <location evidence="2">Membrane</location>
    </subcellularLocation>
</comment>
<dbReference type="PANTHER" id="PTHR45436:SF8">
    <property type="entry name" value="HISTIDINE KINASE"/>
    <property type="match status" value="1"/>
</dbReference>
<dbReference type="EMBL" id="JAMSKV010000001">
    <property type="protein sequence ID" value="MCQ8276946.1"/>
    <property type="molecule type" value="Genomic_DNA"/>
</dbReference>
<keyword evidence="10 11" id="KW-0472">Membrane</keyword>
<dbReference type="InterPro" id="IPR003661">
    <property type="entry name" value="HisK_dim/P_dom"/>
</dbReference>
<organism evidence="14 15">
    <name type="scientific">Endosaccharibacter trunci</name>
    <dbReference type="NCBI Taxonomy" id="2812733"/>
    <lineage>
        <taxon>Bacteria</taxon>
        <taxon>Pseudomonadati</taxon>
        <taxon>Pseudomonadota</taxon>
        <taxon>Alphaproteobacteria</taxon>
        <taxon>Acetobacterales</taxon>
        <taxon>Acetobacteraceae</taxon>
        <taxon>Endosaccharibacter</taxon>
    </lineage>
</organism>
<keyword evidence="9" id="KW-0902">Two-component regulatory system</keyword>
<reference evidence="14 15" key="1">
    <citation type="submission" date="2022-06" db="EMBL/GenBank/DDBJ databases">
        <title>Endosaccharibacter gen. nov., sp. nov., endophytic bacteria isolated from sugarcane.</title>
        <authorList>
            <person name="Pitiwittayakul N."/>
            <person name="Yukphan P."/>
            <person name="Charoenyingcharoen P."/>
            <person name="Tanasupawat S."/>
        </authorList>
    </citation>
    <scope>NUCLEOTIDE SEQUENCE [LARGE SCALE GENOMIC DNA]</scope>
    <source>
        <strain evidence="14 15">KSS8</strain>
    </source>
</reference>
<comment type="catalytic activity">
    <reaction evidence="1">
        <text>ATP + protein L-histidine = ADP + protein N-phospho-L-histidine.</text>
        <dbReference type="EC" id="2.7.13.3"/>
    </reaction>
</comment>
<dbReference type="PRINTS" id="PR00344">
    <property type="entry name" value="BCTRLSENSOR"/>
</dbReference>
<dbReference type="InterPro" id="IPR003594">
    <property type="entry name" value="HATPase_dom"/>
</dbReference>
<dbReference type="PROSITE" id="PS50885">
    <property type="entry name" value="HAMP"/>
    <property type="match status" value="1"/>
</dbReference>
<dbReference type="InterPro" id="IPR005467">
    <property type="entry name" value="His_kinase_dom"/>
</dbReference>
<evidence type="ECO:0000256" key="2">
    <source>
        <dbReference type="ARBA" id="ARBA00004370"/>
    </source>
</evidence>
<comment type="caution">
    <text evidence="14">The sequence shown here is derived from an EMBL/GenBank/DDBJ whole genome shotgun (WGS) entry which is preliminary data.</text>
</comment>
<evidence type="ECO:0000256" key="3">
    <source>
        <dbReference type="ARBA" id="ARBA00012438"/>
    </source>
</evidence>
<dbReference type="SMART" id="SM00304">
    <property type="entry name" value="HAMP"/>
    <property type="match status" value="1"/>
</dbReference>
<gene>
    <name evidence="14" type="ORF">NFI95_00585</name>
</gene>
<keyword evidence="15" id="KW-1185">Reference proteome</keyword>
<dbReference type="PANTHER" id="PTHR45436">
    <property type="entry name" value="SENSOR HISTIDINE KINASE YKOH"/>
    <property type="match status" value="1"/>
</dbReference>
<dbReference type="CDD" id="cd06225">
    <property type="entry name" value="HAMP"/>
    <property type="match status" value="1"/>
</dbReference>
<dbReference type="PROSITE" id="PS50109">
    <property type="entry name" value="HIS_KIN"/>
    <property type="match status" value="1"/>
</dbReference>